<evidence type="ECO:0000313" key="3">
    <source>
        <dbReference type="EMBL" id="QVW10029.1"/>
    </source>
</evidence>
<dbReference type="EMBL" id="MW248108">
    <property type="protein sequence ID" value="QVW10029.1"/>
    <property type="molecule type" value="Genomic_DNA"/>
</dbReference>
<proteinExistence type="predicted"/>
<name>A0A3G5BHD1_9VIRU</name>
<gene>
    <name evidence="3" type="ORF">EDAONDGI_00114</name>
    <name evidence="2" type="ORF">OJPGDAPP_00002</name>
</gene>
<evidence type="ECO:0000313" key="1">
    <source>
        <dbReference type="EMBL" id="AYV99204.1"/>
    </source>
</evidence>
<dbReference type="EMBL" id="MH883318">
    <property type="protein sequence ID" value="AYV99204.1"/>
    <property type="molecule type" value="Genomic_DNA"/>
</dbReference>
<protein>
    <submittedName>
        <fullName evidence="1">Wssv019</fullName>
    </submittedName>
</protein>
<accession>A0A3G5BHD1</accession>
<dbReference type="EMBL" id="MW248107">
    <property type="protein sequence ID" value="QVW09770.1"/>
    <property type="molecule type" value="Genomic_DNA"/>
</dbReference>
<reference evidence="1" key="1">
    <citation type="submission" date="2018-09" db="EMBL/GenBank/DDBJ databases">
        <authorList>
            <person name="Katneni V.K."/>
            <person name="Shashi Shekhar M."/>
            <person name="Karthic K."/>
            <person name="Jangam A.K."/>
            <person name="Vijayan K.K."/>
        </authorList>
    </citation>
    <scope>NUCLEOTIDE SEQUENCE</scope>
    <source>
        <strain evidence="1">WSSV_CIBA_002</strain>
    </source>
</reference>
<organism evidence="1">
    <name type="scientific">White spot syndrome virus</name>
    <dbReference type="NCBI Taxonomy" id="342409"/>
    <lineage>
        <taxon>Viruses</taxon>
        <taxon>Viruses incertae sedis</taxon>
        <taxon>Naldaviricetes</taxon>
        <taxon>Nimaviridae</taxon>
        <taxon>Whispovirus</taxon>
    </lineage>
</organism>
<evidence type="ECO:0000313" key="2">
    <source>
        <dbReference type="EMBL" id="QVW09770.1"/>
    </source>
</evidence>
<sequence>MASVFEDPADLFANMDLTGKVPTRPNILFFEGLLPQFWQGDYGEPPDP</sequence>
<reference evidence="2" key="2">
    <citation type="submission" date="2020-11" db="EMBL/GenBank/DDBJ databases">
        <title>Report of three genome sequences of White spot syndrome virus from India.</title>
        <authorList>
            <person name="Rajendran K.V."/>
            <person name="Kulkarni A."/>
            <person name="Deepika A."/>
            <person name="Manabesh M."/>
            <person name="Sanath Kumar H."/>
            <person name="Bedekar M.K."/>
            <person name="Rosalind George M."/>
            <person name="John K.R."/>
            <person name="Bass D."/>
            <person name="van Aerle R."/>
        </authorList>
    </citation>
    <scope>NUCLEOTIDE SEQUENCE</scope>
    <source>
        <strain evidence="3">CWG3</strain>
        <strain evidence="2">DBA1182</strain>
    </source>
</reference>